<dbReference type="RefSeq" id="WP_091456610.1">
    <property type="nucleotide sequence ID" value="NZ_FOGD01000005.1"/>
</dbReference>
<comment type="similarity">
    <text evidence="1">Belongs to the bacterial ring-hydroxylating dioxygenase beta subunit family.</text>
</comment>
<dbReference type="CDD" id="cd00667">
    <property type="entry name" value="ring_hydroxylating_dioxygenases_beta"/>
    <property type="match status" value="1"/>
</dbReference>
<name>A0A1H9MBU5_9BURK</name>
<proteinExistence type="inferred from homology"/>
<dbReference type="PANTHER" id="PTHR41534:SF2">
    <property type="entry name" value="3-PHENYLPROPIONATE_CINNAMIC ACID DIOXYGENASE SUBUNIT BETA"/>
    <property type="match status" value="1"/>
</dbReference>
<organism evidence="3 4">
    <name type="scientific">Giesbergeria anulus</name>
    <dbReference type="NCBI Taxonomy" id="180197"/>
    <lineage>
        <taxon>Bacteria</taxon>
        <taxon>Pseudomonadati</taxon>
        <taxon>Pseudomonadota</taxon>
        <taxon>Betaproteobacteria</taxon>
        <taxon>Burkholderiales</taxon>
        <taxon>Comamonadaceae</taxon>
        <taxon>Giesbergeria</taxon>
    </lineage>
</organism>
<gene>
    <name evidence="3" type="ORF">SAMN02982919_01950</name>
</gene>
<evidence type="ECO:0000256" key="1">
    <source>
        <dbReference type="ARBA" id="ARBA00009570"/>
    </source>
</evidence>
<dbReference type="Gene3D" id="3.10.450.50">
    <property type="match status" value="1"/>
</dbReference>
<dbReference type="NCBIfam" id="NF007479">
    <property type="entry name" value="PRK10069.1"/>
    <property type="match status" value="1"/>
</dbReference>
<sequence>MNAVATPQAEISVDAETQRRIEQFLYREARLLDNERWDDWLALLAQDIHYWMPTMENRRRYDKKGAYQIDGGALYNDNLLDLTRRITRFKQPSAWAEDPATRHAHVVSGIEVYQGEQPGEFVVHSSFVNYRSRVEKDNDLLVGRREDVIRAVGESFQIARRKILITQSVFMSKNLNTFL</sequence>
<dbReference type="GO" id="GO:0019380">
    <property type="term" value="P:3-phenylpropionate catabolic process"/>
    <property type="evidence" value="ECO:0007669"/>
    <property type="project" value="TreeGrafter"/>
</dbReference>
<dbReference type="GO" id="GO:0051213">
    <property type="term" value="F:dioxygenase activity"/>
    <property type="evidence" value="ECO:0007669"/>
    <property type="project" value="UniProtKB-KW"/>
</dbReference>
<dbReference type="SUPFAM" id="SSF54427">
    <property type="entry name" value="NTF2-like"/>
    <property type="match status" value="1"/>
</dbReference>
<keyword evidence="3" id="KW-0223">Dioxygenase</keyword>
<dbReference type="OrthoDB" id="7062869at2"/>
<dbReference type="InterPro" id="IPR032710">
    <property type="entry name" value="NTF2-like_dom_sf"/>
</dbReference>
<protein>
    <submittedName>
        <fullName evidence="3">Ethylbenzene dioxygenase beta subunit</fullName>
    </submittedName>
</protein>
<keyword evidence="4" id="KW-1185">Reference proteome</keyword>
<evidence type="ECO:0000313" key="4">
    <source>
        <dbReference type="Proteomes" id="UP000199766"/>
    </source>
</evidence>
<reference evidence="3 4" key="1">
    <citation type="submission" date="2016-10" db="EMBL/GenBank/DDBJ databases">
        <authorList>
            <person name="de Groot N.N."/>
        </authorList>
    </citation>
    <scope>NUCLEOTIDE SEQUENCE [LARGE SCALE GENOMIC DNA]</scope>
    <source>
        <strain evidence="3 4">ATCC 35958</strain>
    </source>
</reference>
<keyword evidence="2" id="KW-0560">Oxidoreductase</keyword>
<dbReference type="STRING" id="180197.SAMN02982919_01950"/>
<dbReference type="AlphaFoldDB" id="A0A1H9MBU5"/>
<evidence type="ECO:0000256" key="2">
    <source>
        <dbReference type="ARBA" id="ARBA00023002"/>
    </source>
</evidence>
<dbReference type="Pfam" id="PF00866">
    <property type="entry name" value="Ring_hydroxyl_B"/>
    <property type="match status" value="1"/>
</dbReference>
<dbReference type="Proteomes" id="UP000199766">
    <property type="component" value="Unassembled WGS sequence"/>
</dbReference>
<dbReference type="PANTHER" id="PTHR41534">
    <property type="entry name" value="BLR3401 PROTEIN"/>
    <property type="match status" value="1"/>
</dbReference>
<accession>A0A1H9MBU5</accession>
<dbReference type="InterPro" id="IPR000391">
    <property type="entry name" value="Rng_hydr_dOase-bsu"/>
</dbReference>
<evidence type="ECO:0000313" key="3">
    <source>
        <dbReference type="EMBL" id="SER21071.1"/>
    </source>
</evidence>
<dbReference type="EMBL" id="FOGD01000005">
    <property type="protein sequence ID" value="SER21071.1"/>
    <property type="molecule type" value="Genomic_DNA"/>
</dbReference>